<dbReference type="Proteomes" id="UP000248961">
    <property type="component" value="Unassembled WGS sequence"/>
</dbReference>
<feature type="domain" description="F-box" evidence="1">
    <location>
        <begin position="1"/>
        <end position="50"/>
    </location>
</feature>
<reference evidence="2 3" key="1">
    <citation type="submission" date="2018-02" db="EMBL/GenBank/DDBJ databases">
        <title>The genomes of Aspergillus section Nigri reveals drivers in fungal speciation.</title>
        <authorList>
            <consortium name="DOE Joint Genome Institute"/>
            <person name="Vesth T.C."/>
            <person name="Nybo J."/>
            <person name="Theobald S."/>
            <person name="Brandl J."/>
            <person name="Frisvad J.C."/>
            <person name="Nielsen K.F."/>
            <person name="Lyhne E.K."/>
            <person name="Kogle M.E."/>
            <person name="Kuo A."/>
            <person name="Riley R."/>
            <person name="Clum A."/>
            <person name="Nolan M."/>
            <person name="Lipzen A."/>
            <person name="Salamov A."/>
            <person name="Henrissat B."/>
            <person name="Wiebenga A."/>
            <person name="De vries R.P."/>
            <person name="Grigoriev I.V."/>
            <person name="Mortensen U.H."/>
            <person name="Andersen M.R."/>
            <person name="Baker S.E."/>
        </authorList>
    </citation>
    <scope>NUCLEOTIDE SEQUENCE [LARGE SCALE GENOMIC DNA]</scope>
    <source>
        <strain evidence="2 3">CBS 101889</strain>
    </source>
</reference>
<dbReference type="OrthoDB" id="2522477at2759"/>
<proteinExistence type="predicted"/>
<dbReference type="PROSITE" id="PS50181">
    <property type="entry name" value="FBOX"/>
    <property type="match status" value="1"/>
</dbReference>
<dbReference type="SUPFAM" id="SSF81383">
    <property type="entry name" value="F-box domain"/>
    <property type="match status" value="1"/>
</dbReference>
<dbReference type="Pfam" id="PF12937">
    <property type="entry name" value="F-box-like"/>
    <property type="match status" value="1"/>
</dbReference>
<dbReference type="InterPro" id="IPR001810">
    <property type="entry name" value="F-box_dom"/>
</dbReference>
<name>A0A395HZ78_ASPHC</name>
<gene>
    <name evidence="2" type="ORF">BO97DRAFT_45521</name>
</gene>
<evidence type="ECO:0000259" key="1">
    <source>
        <dbReference type="PROSITE" id="PS50181"/>
    </source>
</evidence>
<dbReference type="STRING" id="1450537.A0A395HZ78"/>
<accession>A0A395HZ78</accession>
<sequence>MQLLQLPAEILQAIIGQLSSRASLASLARVCRHLESLVDPILCRSVYLRNHDDEPLIRALDARPARAQYIRELLIHYHYVNVPNQQEYYPLLVEDLVPTLRRLVNLRRLTVKGLLYDAPRSYDDPDIGNIERFDAIANKWYQLFEQAGEPYSDVLPSLESCQMIMDDVPYHPDTRTDLWSFDIRSSVMIHPRLRDLTLLGALVGGLNPDLWYEPRSTPLESLTLLCCDVSAGGMREMLSPPRALKHLTWKGVPATSPPEFWPGERQEYLNAIRTQADSLLSLDLDFYGIGGHHPPLDFRDFPCLQQLTIDSKVLRGSDTDAQAGVRHSGGCLLPGSIQSLVLREYREYSAPDVRTLSMVYSWMTSGELSSLKRIKIQSAKFSMAKIWNTTIEGGMSVVDAFRLVGVQLEYEKIQSSLDEEYFGFDCHCCVYNLRYDNGFDY</sequence>
<protein>
    <recommendedName>
        <fullName evidence="1">F-box domain-containing protein</fullName>
    </recommendedName>
</protein>
<evidence type="ECO:0000313" key="2">
    <source>
        <dbReference type="EMBL" id="RAL13221.1"/>
    </source>
</evidence>
<dbReference type="EMBL" id="KZ824280">
    <property type="protein sequence ID" value="RAL13221.1"/>
    <property type="molecule type" value="Genomic_DNA"/>
</dbReference>
<dbReference type="RefSeq" id="XP_025552375.1">
    <property type="nucleotide sequence ID" value="XM_025699136.1"/>
</dbReference>
<dbReference type="SUPFAM" id="SSF52047">
    <property type="entry name" value="RNI-like"/>
    <property type="match status" value="1"/>
</dbReference>
<keyword evidence="3" id="KW-1185">Reference proteome</keyword>
<dbReference type="VEuPathDB" id="FungiDB:BO97DRAFT_45521"/>
<evidence type="ECO:0000313" key="3">
    <source>
        <dbReference type="Proteomes" id="UP000248961"/>
    </source>
</evidence>
<dbReference type="GeneID" id="37203425"/>
<dbReference type="InterPro" id="IPR036047">
    <property type="entry name" value="F-box-like_dom_sf"/>
</dbReference>
<organism evidence="2 3">
    <name type="scientific">Aspergillus homomorphus (strain CBS 101889)</name>
    <dbReference type="NCBI Taxonomy" id="1450537"/>
    <lineage>
        <taxon>Eukaryota</taxon>
        <taxon>Fungi</taxon>
        <taxon>Dikarya</taxon>
        <taxon>Ascomycota</taxon>
        <taxon>Pezizomycotina</taxon>
        <taxon>Eurotiomycetes</taxon>
        <taxon>Eurotiomycetidae</taxon>
        <taxon>Eurotiales</taxon>
        <taxon>Aspergillaceae</taxon>
        <taxon>Aspergillus</taxon>
        <taxon>Aspergillus subgen. Circumdati</taxon>
    </lineage>
</organism>
<dbReference type="AlphaFoldDB" id="A0A395HZ78"/>